<name>A0A834WPW9_9FABA</name>
<evidence type="ECO:0000313" key="1">
    <source>
        <dbReference type="EMBL" id="KAF7831665.1"/>
    </source>
</evidence>
<gene>
    <name evidence="1" type="ORF">G2W53_013998</name>
</gene>
<organism evidence="1 2">
    <name type="scientific">Senna tora</name>
    <dbReference type="NCBI Taxonomy" id="362788"/>
    <lineage>
        <taxon>Eukaryota</taxon>
        <taxon>Viridiplantae</taxon>
        <taxon>Streptophyta</taxon>
        <taxon>Embryophyta</taxon>
        <taxon>Tracheophyta</taxon>
        <taxon>Spermatophyta</taxon>
        <taxon>Magnoliopsida</taxon>
        <taxon>eudicotyledons</taxon>
        <taxon>Gunneridae</taxon>
        <taxon>Pentapetalae</taxon>
        <taxon>rosids</taxon>
        <taxon>fabids</taxon>
        <taxon>Fabales</taxon>
        <taxon>Fabaceae</taxon>
        <taxon>Caesalpinioideae</taxon>
        <taxon>Cassia clade</taxon>
        <taxon>Senna</taxon>
    </lineage>
</organism>
<comment type="caution">
    <text evidence="1">The sequence shown here is derived from an EMBL/GenBank/DDBJ whole genome shotgun (WGS) entry which is preliminary data.</text>
</comment>
<proteinExistence type="predicted"/>
<protein>
    <submittedName>
        <fullName evidence="1">Uncharacterized protein</fullName>
    </submittedName>
</protein>
<dbReference type="EMBL" id="JAAIUW010000005">
    <property type="protein sequence ID" value="KAF7831665.1"/>
    <property type="molecule type" value="Genomic_DNA"/>
</dbReference>
<reference evidence="1" key="1">
    <citation type="submission" date="2020-09" db="EMBL/GenBank/DDBJ databases">
        <title>Genome-Enabled Discovery of Anthraquinone Biosynthesis in Senna tora.</title>
        <authorList>
            <person name="Kang S.-H."/>
            <person name="Pandey R.P."/>
            <person name="Lee C.-M."/>
            <person name="Sim J.-S."/>
            <person name="Jeong J.-T."/>
            <person name="Choi B.-S."/>
            <person name="Jung M."/>
            <person name="Ginzburg D."/>
            <person name="Zhao K."/>
            <person name="Won S.Y."/>
            <person name="Oh T.-J."/>
            <person name="Yu Y."/>
            <person name="Kim N.-H."/>
            <person name="Lee O.R."/>
            <person name="Lee T.-H."/>
            <person name="Bashyal P."/>
            <person name="Kim T.-S."/>
            <person name="Lee W.-H."/>
            <person name="Kawkins C."/>
            <person name="Kim C.-K."/>
            <person name="Kim J.S."/>
            <person name="Ahn B.O."/>
            <person name="Rhee S.Y."/>
            <person name="Sohng J.K."/>
        </authorList>
    </citation>
    <scope>NUCLEOTIDE SEQUENCE</scope>
    <source>
        <tissue evidence="1">Leaf</tissue>
    </source>
</reference>
<evidence type="ECO:0000313" key="2">
    <source>
        <dbReference type="Proteomes" id="UP000634136"/>
    </source>
</evidence>
<sequence>MEWSYRLKMMKFRRCPLSAYGECRRVRPTQRSP</sequence>
<accession>A0A834WPW9</accession>
<dbReference type="AlphaFoldDB" id="A0A834WPW9"/>
<dbReference type="Proteomes" id="UP000634136">
    <property type="component" value="Unassembled WGS sequence"/>
</dbReference>
<keyword evidence="2" id="KW-1185">Reference proteome</keyword>